<comment type="cofactor">
    <cofactor evidence="1">
        <name>biotin</name>
        <dbReference type="ChEBI" id="CHEBI:57586"/>
    </cofactor>
</comment>
<dbReference type="Pfam" id="PF02785">
    <property type="entry name" value="Biotin_carb_C"/>
    <property type="match status" value="1"/>
</dbReference>
<reference evidence="11" key="1">
    <citation type="journal article" date="2017" name="Genome Biol.">
        <title>Comparative genomics reveals high biological diversity and specific adaptations in the industrially and medically important fungal genus Aspergillus.</title>
        <authorList>
            <person name="de Vries R.P."/>
            <person name="Riley R."/>
            <person name="Wiebenga A."/>
            <person name="Aguilar-Osorio G."/>
            <person name="Amillis S."/>
            <person name="Uchima C.A."/>
            <person name="Anderluh G."/>
            <person name="Asadollahi M."/>
            <person name="Askin M."/>
            <person name="Barry K."/>
            <person name="Battaglia E."/>
            <person name="Bayram O."/>
            <person name="Benocci T."/>
            <person name="Braus-Stromeyer S.A."/>
            <person name="Caldana C."/>
            <person name="Canovas D."/>
            <person name="Cerqueira G.C."/>
            <person name="Chen F."/>
            <person name="Chen W."/>
            <person name="Choi C."/>
            <person name="Clum A."/>
            <person name="Dos Santos R.A."/>
            <person name="Damasio A.R."/>
            <person name="Diallinas G."/>
            <person name="Emri T."/>
            <person name="Fekete E."/>
            <person name="Flipphi M."/>
            <person name="Freyberg S."/>
            <person name="Gallo A."/>
            <person name="Gournas C."/>
            <person name="Habgood R."/>
            <person name="Hainaut M."/>
            <person name="Harispe M.L."/>
            <person name="Henrissat B."/>
            <person name="Hilden K.S."/>
            <person name="Hope R."/>
            <person name="Hossain A."/>
            <person name="Karabika E."/>
            <person name="Karaffa L."/>
            <person name="Karanyi Z."/>
            <person name="Krasevec N."/>
            <person name="Kuo A."/>
            <person name="Kusch H."/>
            <person name="LaButti K."/>
            <person name="Lagendijk E.L."/>
            <person name="Lapidus A."/>
            <person name="Levasseur A."/>
            <person name="Lindquist E."/>
            <person name="Lipzen A."/>
            <person name="Logrieco A.F."/>
            <person name="MacCabe A."/>
            <person name="Maekelae M.R."/>
            <person name="Malavazi I."/>
            <person name="Melin P."/>
            <person name="Meyer V."/>
            <person name="Mielnichuk N."/>
            <person name="Miskei M."/>
            <person name="Molnar A.P."/>
            <person name="Mule G."/>
            <person name="Ngan C.Y."/>
            <person name="Orejas M."/>
            <person name="Orosz E."/>
            <person name="Ouedraogo J.P."/>
            <person name="Overkamp K.M."/>
            <person name="Park H.-S."/>
            <person name="Perrone G."/>
            <person name="Piumi F."/>
            <person name="Punt P.J."/>
            <person name="Ram A.F."/>
            <person name="Ramon A."/>
            <person name="Rauscher S."/>
            <person name="Record E."/>
            <person name="Riano-Pachon D.M."/>
            <person name="Robert V."/>
            <person name="Roehrig J."/>
            <person name="Ruller R."/>
            <person name="Salamov A."/>
            <person name="Salih N.S."/>
            <person name="Samson R.A."/>
            <person name="Sandor E."/>
            <person name="Sanguinetti M."/>
            <person name="Schuetze T."/>
            <person name="Sepcic K."/>
            <person name="Shelest E."/>
            <person name="Sherlock G."/>
            <person name="Sophianopoulou V."/>
            <person name="Squina F.M."/>
            <person name="Sun H."/>
            <person name="Susca A."/>
            <person name="Todd R.B."/>
            <person name="Tsang A."/>
            <person name="Unkles S.E."/>
            <person name="van de Wiele N."/>
            <person name="van Rossen-Uffink D."/>
            <person name="Oliveira J.V."/>
            <person name="Vesth T.C."/>
            <person name="Visser J."/>
            <person name="Yu J.-H."/>
            <person name="Zhou M."/>
            <person name="Andersen M.R."/>
            <person name="Archer D.B."/>
            <person name="Baker S.E."/>
            <person name="Benoit I."/>
            <person name="Brakhage A.A."/>
            <person name="Braus G.H."/>
            <person name="Fischer R."/>
            <person name="Frisvad J.C."/>
            <person name="Goldman G.H."/>
            <person name="Houbraken J."/>
            <person name="Oakley B."/>
            <person name="Pocsi I."/>
            <person name="Scazzocchio C."/>
            <person name="Seiboth B."/>
            <person name="vanKuyk P.A."/>
            <person name="Wortman J."/>
            <person name="Dyer P.S."/>
            <person name="Grigoriev I.V."/>
        </authorList>
    </citation>
    <scope>NUCLEOTIDE SEQUENCE [LARGE SCALE GENOMIC DNA]</scope>
    <source>
        <strain evidence="11">CBS 583.65</strain>
    </source>
</reference>
<dbReference type="VEuPathDB" id="FungiDB:ASPVEDRAFT_131770"/>
<keyword evidence="11" id="KW-1185">Reference proteome</keyword>
<dbReference type="PROSITE" id="PS50968">
    <property type="entry name" value="BIOTINYL_LIPOYL"/>
    <property type="match status" value="1"/>
</dbReference>
<dbReference type="InterPro" id="IPR000089">
    <property type="entry name" value="Biotin_lipoyl"/>
</dbReference>
<dbReference type="Gene3D" id="3.30.470.20">
    <property type="entry name" value="ATP-grasp fold, B domain"/>
    <property type="match status" value="1"/>
</dbReference>
<dbReference type="InterPro" id="IPR005481">
    <property type="entry name" value="BC-like_N"/>
</dbReference>
<evidence type="ECO:0000259" key="7">
    <source>
        <dbReference type="PROSITE" id="PS50968"/>
    </source>
</evidence>
<dbReference type="InterPro" id="IPR011054">
    <property type="entry name" value="Rudment_hybrid_motif"/>
</dbReference>
<dbReference type="SUPFAM" id="SSF51246">
    <property type="entry name" value="Rudiment single hybrid motif"/>
    <property type="match status" value="1"/>
</dbReference>
<dbReference type="SUPFAM" id="SSF52440">
    <property type="entry name" value="PreATP-grasp domain"/>
    <property type="match status" value="1"/>
</dbReference>
<dbReference type="Pfam" id="PF00289">
    <property type="entry name" value="Biotin_carb_N"/>
    <property type="match status" value="1"/>
</dbReference>
<feature type="domain" description="ATP-grasp" evidence="8">
    <location>
        <begin position="123"/>
        <end position="329"/>
    </location>
</feature>
<dbReference type="EMBL" id="KV878129">
    <property type="protein sequence ID" value="OJJ02138.1"/>
    <property type="molecule type" value="Genomic_DNA"/>
</dbReference>
<evidence type="ECO:0000313" key="11">
    <source>
        <dbReference type="Proteomes" id="UP000184073"/>
    </source>
</evidence>
<dbReference type="GO" id="GO:0005524">
    <property type="term" value="F:ATP binding"/>
    <property type="evidence" value="ECO:0007669"/>
    <property type="project" value="UniProtKB-UniRule"/>
</dbReference>
<evidence type="ECO:0008006" key="12">
    <source>
        <dbReference type="Google" id="ProtNLM"/>
    </source>
</evidence>
<dbReference type="GeneID" id="63722368"/>
<dbReference type="AlphaFoldDB" id="A0A1L9PKT3"/>
<dbReference type="Gene3D" id="2.40.50.100">
    <property type="match status" value="1"/>
</dbReference>
<dbReference type="FunFam" id="3.30.1490.20:FF:000003">
    <property type="entry name" value="acetyl-CoA carboxylase isoform X1"/>
    <property type="match status" value="1"/>
</dbReference>
<dbReference type="OrthoDB" id="196847at2759"/>
<dbReference type="InterPro" id="IPR005482">
    <property type="entry name" value="Biotin_COase_C"/>
</dbReference>
<evidence type="ECO:0000256" key="6">
    <source>
        <dbReference type="PROSITE-ProRule" id="PRU00409"/>
    </source>
</evidence>
<feature type="domain" description="Lipoyl-binding" evidence="7">
    <location>
        <begin position="573"/>
        <end position="653"/>
    </location>
</feature>
<evidence type="ECO:0000259" key="8">
    <source>
        <dbReference type="PROSITE" id="PS50975"/>
    </source>
</evidence>
<dbReference type="Pfam" id="PF00364">
    <property type="entry name" value="Biotin_lipoyl"/>
    <property type="match status" value="1"/>
</dbReference>
<dbReference type="Pfam" id="PF02786">
    <property type="entry name" value="CPSase_L_D2"/>
    <property type="match status" value="1"/>
</dbReference>
<keyword evidence="5" id="KW-0092">Biotin</keyword>
<dbReference type="InterPro" id="IPR011761">
    <property type="entry name" value="ATP-grasp"/>
</dbReference>
<keyword evidence="4 6" id="KW-0067">ATP-binding</keyword>
<dbReference type="RefSeq" id="XP_040667900.1">
    <property type="nucleotide sequence ID" value="XM_040806857.1"/>
</dbReference>
<accession>A0A1L9PKT3</accession>
<dbReference type="CDD" id="cd06850">
    <property type="entry name" value="biotinyl_domain"/>
    <property type="match status" value="1"/>
</dbReference>
<dbReference type="InterPro" id="IPR011764">
    <property type="entry name" value="Biotin_carboxylation_dom"/>
</dbReference>
<evidence type="ECO:0000313" key="10">
    <source>
        <dbReference type="EMBL" id="OJJ02138.1"/>
    </source>
</evidence>
<evidence type="ECO:0000256" key="1">
    <source>
        <dbReference type="ARBA" id="ARBA00001953"/>
    </source>
</evidence>
<name>A0A1L9PKT3_ASPVE</name>
<dbReference type="GO" id="GO:0016874">
    <property type="term" value="F:ligase activity"/>
    <property type="evidence" value="ECO:0007669"/>
    <property type="project" value="UniProtKB-KW"/>
</dbReference>
<dbReference type="SUPFAM" id="SSF56059">
    <property type="entry name" value="Glutathione synthetase ATP-binding domain-like"/>
    <property type="match status" value="1"/>
</dbReference>
<dbReference type="PROSITE" id="PS00867">
    <property type="entry name" value="CPSASE_2"/>
    <property type="match status" value="1"/>
</dbReference>
<evidence type="ECO:0000256" key="4">
    <source>
        <dbReference type="ARBA" id="ARBA00022840"/>
    </source>
</evidence>
<dbReference type="GO" id="GO:0046872">
    <property type="term" value="F:metal ion binding"/>
    <property type="evidence" value="ECO:0007669"/>
    <property type="project" value="InterPro"/>
</dbReference>
<keyword evidence="2" id="KW-0436">Ligase</keyword>
<dbReference type="PROSITE" id="PS50979">
    <property type="entry name" value="BC"/>
    <property type="match status" value="1"/>
</dbReference>
<evidence type="ECO:0000259" key="9">
    <source>
        <dbReference type="PROSITE" id="PS50979"/>
    </source>
</evidence>
<dbReference type="Proteomes" id="UP000184073">
    <property type="component" value="Unassembled WGS sequence"/>
</dbReference>
<dbReference type="STRING" id="1036611.A0A1L9PKT3"/>
<feature type="domain" description="Biotin carboxylation" evidence="9">
    <location>
        <begin position="6"/>
        <end position="465"/>
    </location>
</feature>
<dbReference type="InterPro" id="IPR011053">
    <property type="entry name" value="Single_hybrid_motif"/>
</dbReference>
<dbReference type="PANTHER" id="PTHR45007:SF1">
    <property type="entry name" value="CARBOXYLASE, PUTATIVE (AFU_ORTHOLOGUE AFUA_5G07570)-RELATED"/>
    <property type="match status" value="1"/>
</dbReference>
<proteinExistence type="predicted"/>
<dbReference type="InterPro" id="IPR005479">
    <property type="entry name" value="CPAse_ATP-bd"/>
</dbReference>
<keyword evidence="3 6" id="KW-0547">Nucleotide-binding</keyword>
<dbReference type="InterPro" id="IPR016185">
    <property type="entry name" value="PreATP-grasp_dom_sf"/>
</dbReference>
<gene>
    <name evidence="10" type="ORF">ASPVEDRAFT_131770</name>
</gene>
<protein>
    <recommendedName>
        <fullName evidence="12">Pyruvate carboxylase</fullName>
    </recommendedName>
</protein>
<dbReference type="SUPFAM" id="SSF51230">
    <property type="entry name" value="Single hybrid motif"/>
    <property type="match status" value="1"/>
</dbReference>
<dbReference type="PROSITE" id="PS50975">
    <property type="entry name" value="ATP_GRASP"/>
    <property type="match status" value="1"/>
</dbReference>
<dbReference type="SMART" id="SM00878">
    <property type="entry name" value="Biotin_carb_C"/>
    <property type="match status" value="1"/>
</dbReference>
<evidence type="ECO:0000256" key="5">
    <source>
        <dbReference type="ARBA" id="ARBA00023267"/>
    </source>
</evidence>
<dbReference type="PANTHER" id="PTHR45007">
    <property type="entry name" value="CARBOXYLASE, PUTATIVE (AFU_ORTHOLOGUE AFUA_5G07570)-RELATED"/>
    <property type="match status" value="1"/>
</dbReference>
<sequence>MSAARQIQRLLVANRGEIAVRILQATREACPGIETFALYTEDDRSHCDIGRPQHTLQIGPDGYLDIELLTRLIKQHEIDAIHPGYGFLSENAEFSKRMQDAGVMVIGPGWEILDRTGDKLRAKQLAMENNVPVLPTLEYNPAASPGSSRASTSPEQIKAFAHNVGYPVMIKAVDGGGGRGIRLVRGDDELENAVRASTAESPSQTIFVEKAAVDGFHHIEIQIIGDGNDVQHLWERDCSVQRRFQKIVEIAPSVIRDQNRDLVEKVADAAVRIMKAIRYQSLGTVEFLVNEQLGEFYFLEINPRIQVEHTITESITGVDLVQSQLLIAQGYSLTQLGLGRCPEPRGHSIQLRLCSEDPRANFSLSVGKVTEFSVPTGNGVRLDTHVDMAGLSPVVVGAQFDNVLAKIIVTGSLSWQATVLKARRVLADTRIAGVRSNLELLRGIIGQEDFLSGNIDTQWLEKHLDQAMQLGDSISRSLQASVQISRPSGGQNIPQSSLLFRPGDSWAITLEPLGAQQKETQEQKHHLQLTRVLQNDFPSSISAEVEYTTASAATAYRMKMATTNTSASALVSSHRRGDPRNARHIVLPLSGRLIEILVAPGDIVEENQVVAFIKQMKMELEVRSPRTGRAQWVFEMEEEEEDVAEGILLVELEEELRGKL</sequence>
<evidence type="ECO:0000256" key="3">
    <source>
        <dbReference type="ARBA" id="ARBA00022741"/>
    </source>
</evidence>
<organism evidence="10 11">
    <name type="scientific">Aspergillus versicolor CBS 583.65</name>
    <dbReference type="NCBI Taxonomy" id="1036611"/>
    <lineage>
        <taxon>Eukaryota</taxon>
        <taxon>Fungi</taxon>
        <taxon>Dikarya</taxon>
        <taxon>Ascomycota</taxon>
        <taxon>Pezizomycotina</taxon>
        <taxon>Eurotiomycetes</taxon>
        <taxon>Eurotiomycetidae</taxon>
        <taxon>Eurotiales</taxon>
        <taxon>Aspergillaceae</taxon>
        <taxon>Aspergillus</taxon>
        <taxon>Aspergillus subgen. Nidulantes</taxon>
    </lineage>
</organism>
<evidence type="ECO:0000256" key="2">
    <source>
        <dbReference type="ARBA" id="ARBA00022598"/>
    </source>
</evidence>